<evidence type="ECO:0000256" key="1">
    <source>
        <dbReference type="ARBA" id="ARBA00004635"/>
    </source>
</evidence>
<dbReference type="CDD" id="cd13597">
    <property type="entry name" value="PBP2_lipoprotein_Tp32"/>
    <property type="match status" value="1"/>
</dbReference>
<dbReference type="GO" id="GO:0016020">
    <property type="term" value="C:membrane"/>
    <property type="evidence" value="ECO:0007669"/>
    <property type="project" value="UniProtKB-SubCell"/>
</dbReference>
<dbReference type="AlphaFoldDB" id="A0A1I3EI64"/>
<feature type="chain" id="PRO_5039243945" description="Lipoprotein" evidence="8">
    <location>
        <begin position="20"/>
        <end position="280"/>
    </location>
</feature>
<reference evidence="9 10" key="1">
    <citation type="submission" date="2016-10" db="EMBL/GenBank/DDBJ databases">
        <authorList>
            <person name="de Groot N.N."/>
        </authorList>
    </citation>
    <scope>NUCLEOTIDE SEQUENCE [LARGE SCALE GENOMIC DNA]</scope>
    <source>
        <strain evidence="9 10">Z108</strain>
    </source>
</reference>
<dbReference type="Gene3D" id="3.40.190.10">
    <property type="entry name" value="Periplasmic binding protein-like II"/>
    <property type="match status" value="2"/>
</dbReference>
<comment type="subcellular location">
    <subcellularLocation>
        <location evidence="1">Membrane</location>
        <topology evidence="1">Lipid-anchor</topology>
    </subcellularLocation>
</comment>
<evidence type="ECO:0000313" key="10">
    <source>
        <dbReference type="Proteomes" id="UP000183639"/>
    </source>
</evidence>
<dbReference type="PIRSF" id="PIRSF002854">
    <property type="entry name" value="MetQ"/>
    <property type="match status" value="1"/>
</dbReference>
<accession>A0A1I3EI64</accession>
<dbReference type="Pfam" id="PF03180">
    <property type="entry name" value="Lipoprotein_9"/>
    <property type="match status" value="1"/>
</dbReference>
<dbReference type="RefSeq" id="WP_075443249.1">
    <property type="nucleotide sequence ID" value="NZ_FOQK01000010.1"/>
</dbReference>
<evidence type="ECO:0000256" key="3">
    <source>
        <dbReference type="ARBA" id="ARBA00023136"/>
    </source>
</evidence>
<dbReference type="PROSITE" id="PS51257">
    <property type="entry name" value="PROKAR_LIPOPROTEIN"/>
    <property type="match status" value="1"/>
</dbReference>
<dbReference type="PANTHER" id="PTHR30429:SF0">
    <property type="entry name" value="METHIONINE-BINDING LIPOPROTEIN METQ"/>
    <property type="match status" value="1"/>
</dbReference>
<evidence type="ECO:0000256" key="5">
    <source>
        <dbReference type="ARBA" id="ARBA00023288"/>
    </source>
</evidence>
<dbReference type="PANTHER" id="PTHR30429">
    <property type="entry name" value="D-METHIONINE-BINDING LIPOPROTEIN METQ"/>
    <property type="match status" value="1"/>
</dbReference>
<dbReference type="EMBL" id="FOQK01000010">
    <property type="protein sequence ID" value="SFH98669.1"/>
    <property type="molecule type" value="Genomic_DNA"/>
</dbReference>
<evidence type="ECO:0000256" key="2">
    <source>
        <dbReference type="ARBA" id="ARBA00022729"/>
    </source>
</evidence>
<gene>
    <name evidence="9" type="ORF">SAMN04487861_11060</name>
</gene>
<name>A0A1I3EI64_SELRU</name>
<evidence type="ECO:0000256" key="6">
    <source>
        <dbReference type="PIRNR" id="PIRNR002854"/>
    </source>
</evidence>
<evidence type="ECO:0000313" key="9">
    <source>
        <dbReference type="EMBL" id="SFH98669.1"/>
    </source>
</evidence>
<feature type="signal peptide" evidence="8">
    <location>
        <begin position="1"/>
        <end position="19"/>
    </location>
</feature>
<evidence type="ECO:0000256" key="7">
    <source>
        <dbReference type="PIRSR" id="PIRSR002854-1"/>
    </source>
</evidence>
<keyword evidence="3" id="KW-0472">Membrane</keyword>
<dbReference type="OrthoDB" id="9812878at2"/>
<keyword evidence="5 6" id="KW-0449">Lipoprotein</keyword>
<proteinExistence type="inferred from homology"/>
<keyword evidence="4" id="KW-0564">Palmitate</keyword>
<dbReference type="InterPro" id="IPR004872">
    <property type="entry name" value="Lipoprotein_NlpA"/>
</dbReference>
<evidence type="ECO:0000256" key="8">
    <source>
        <dbReference type="SAM" id="SignalP"/>
    </source>
</evidence>
<sequence>MKKIVSLIGALMVAALAFAGCGGSNSTSSGTDAVAQNSSGMKTLKVGATAVPHAEILEVVKPLLEKDGIKLDIVEFNDYVQPNLALNDKELDANFFQHEPYLKNFMEEHKEVKLVNAAGIHIEPMGIYSKKVKDLKELKDGASIAIPNDPTNGGRALLLLQKAGLLKLKDGVGEKATVQDIAENTHNFKFQEVEAAQVPRTLEDVDAAVINTNYAMQVNLVPTKDALIMEDSTSPYVNILAVREGDKDRPEIQALIKALQSPEVKAFINDKYKGAVVPAF</sequence>
<comment type="similarity">
    <text evidence="6">Belongs to the nlpA lipoprotein family.</text>
</comment>
<evidence type="ECO:0000256" key="4">
    <source>
        <dbReference type="ARBA" id="ARBA00023139"/>
    </source>
</evidence>
<dbReference type="Proteomes" id="UP000183639">
    <property type="component" value="Unassembled WGS sequence"/>
</dbReference>
<dbReference type="NCBIfam" id="TIGR00363">
    <property type="entry name" value="MetQ/NlpA family lipoprotein"/>
    <property type="match status" value="1"/>
</dbReference>
<feature type="lipid moiety-binding region" description="S-diacylglycerol cysteine" evidence="7">
    <location>
        <position position="21"/>
    </location>
</feature>
<protein>
    <recommendedName>
        <fullName evidence="6">Lipoprotein</fullName>
    </recommendedName>
</protein>
<dbReference type="SUPFAM" id="SSF53850">
    <property type="entry name" value="Periplasmic binding protein-like II"/>
    <property type="match status" value="1"/>
</dbReference>
<organism evidence="9 10">
    <name type="scientific">Selenomonas ruminantium</name>
    <dbReference type="NCBI Taxonomy" id="971"/>
    <lineage>
        <taxon>Bacteria</taxon>
        <taxon>Bacillati</taxon>
        <taxon>Bacillota</taxon>
        <taxon>Negativicutes</taxon>
        <taxon>Selenomonadales</taxon>
        <taxon>Selenomonadaceae</taxon>
        <taxon>Selenomonas</taxon>
    </lineage>
</organism>
<keyword evidence="2 8" id="KW-0732">Signal</keyword>